<sequence length="402" mass="45815">MKKKKPYTLPVLHNATFLFIPFKNSSLHSHILNVRKNTYTLTTQTPTTMSNHNAMHHNNVVEDHDTLIYQTYPCPYYVQSPSTLSHANSADIRIQNDPESTFHSPIRSETHPLNPTHEEDEGSRFALCRYTSSRGSSHSFSHHKKVSYDGSHVTVTENGDVNRFAIVNGDGVNERDESESRGEASFFEYYYGERKGGWKRYFSYRNSDSCAWIWLQMWWRILVSFGIALLVFYIATKPPSPNVSVEIARFSEFKLAEGVDRSGVTTKILTCNCSLNLMIENKSRLFGLHIGPPIMEMKFSNLPFAFSNAPELYAESGLTIFAVELGAKNKAMYGAGRSMEDMLDSGRGLPLVIRVILRSSFRVVPTLIKPTFRHHVQCFVLLKKSYDKKHRTQEFDSTCALK</sequence>
<name>A0AAQ3N1L3_VIGMU</name>
<evidence type="ECO:0008006" key="4">
    <source>
        <dbReference type="Google" id="ProtNLM"/>
    </source>
</evidence>
<reference evidence="2 3" key="1">
    <citation type="journal article" date="2023" name="Life. Sci Alliance">
        <title>Evolutionary insights into 3D genome organization and epigenetic landscape of Vigna mungo.</title>
        <authorList>
            <person name="Junaid A."/>
            <person name="Singh B."/>
            <person name="Bhatia S."/>
        </authorList>
    </citation>
    <scope>NUCLEOTIDE SEQUENCE [LARGE SCALE GENOMIC DNA]</scope>
    <source>
        <strain evidence="2">Urdbean</strain>
    </source>
</reference>
<dbReference type="PANTHER" id="PTHR48436:SF1">
    <property type="entry name" value="2, PUTATIVE-RELATED"/>
    <property type="match status" value="1"/>
</dbReference>
<accession>A0AAQ3N1L3</accession>
<dbReference type="EMBL" id="CP144693">
    <property type="protein sequence ID" value="WVZ01214.1"/>
    <property type="molecule type" value="Genomic_DNA"/>
</dbReference>
<dbReference type="AlphaFoldDB" id="A0AAQ3N1L3"/>
<keyword evidence="3" id="KW-1185">Reference proteome</keyword>
<evidence type="ECO:0000313" key="3">
    <source>
        <dbReference type="Proteomes" id="UP001374535"/>
    </source>
</evidence>
<dbReference type="PANTHER" id="PTHR48436">
    <property type="entry name" value="2, PUTATIVE-RELATED"/>
    <property type="match status" value="1"/>
</dbReference>
<protein>
    <recommendedName>
        <fullName evidence="4">Late embryogenesis abundant protein LEA-2 subgroup domain-containing protein</fullName>
    </recommendedName>
</protein>
<organism evidence="2 3">
    <name type="scientific">Vigna mungo</name>
    <name type="common">Black gram</name>
    <name type="synonym">Phaseolus mungo</name>
    <dbReference type="NCBI Taxonomy" id="3915"/>
    <lineage>
        <taxon>Eukaryota</taxon>
        <taxon>Viridiplantae</taxon>
        <taxon>Streptophyta</taxon>
        <taxon>Embryophyta</taxon>
        <taxon>Tracheophyta</taxon>
        <taxon>Spermatophyta</taxon>
        <taxon>Magnoliopsida</taxon>
        <taxon>eudicotyledons</taxon>
        <taxon>Gunneridae</taxon>
        <taxon>Pentapetalae</taxon>
        <taxon>rosids</taxon>
        <taxon>fabids</taxon>
        <taxon>Fabales</taxon>
        <taxon>Fabaceae</taxon>
        <taxon>Papilionoideae</taxon>
        <taxon>50 kb inversion clade</taxon>
        <taxon>NPAAA clade</taxon>
        <taxon>indigoferoid/millettioid clade</taxon>
        <taxon>Phaseoleae</taxon>
        <taxon>Vigna</taxon>
    </lineage>
</organism>
<dbReference type="InterPro" id="IPR055276">
    <property type="entry name" value="NHL41-like"/>
</dbReference>
<proteinExistence type="predicted"/>
<dbReference type="Proteomes" id="UP001374535">
    <property type="component" value="Chromosome 8"/>
</dbReference>
<evidence type="ECO:0000256" key="1">
    <source>
        <dbReference type="SAM" id="MobiDB-lite"/>
    </source>
</evidence>
<feature type="region of interest" description="Disordered" evidence="1">
    <location>
        <begin position="100"/>
        <end position="120"/>
    </location>
</feature>
<evidence type="ECO:0000313" key="2">
    <source>
        <dbReference type="EMBL" id="WVZ01214.1"/>
    </source>
</evidence>
<gene>
    <name evidence="2" type="ORF">V8G54_027283</name>
</gene>